<dbReference type="Pfam" id="PF05553">
    <property type="entry name" value="DUF761"/>
    <property type="match status" value="1"/>
</dbReference>
<evidence type="ECO:0000256" key="1">
    <source>
        <dbReference type="SAM" id="MobiDB-lite"/>
    </source>
</evidence>
<dbReference type="PANTHER" id="PTHR35762:SF5">
    <property type="entry name" value="DUF4408 DOMAIN-CONTAINING PROTEIN"/>
    <property type="match status" value="1"/>
</dbReference>
<keyword evidence="2" id="KW-0812">Transmembrane</keyword>
<evidence type="ECO:0000313" key="4">
    <source>
        <dbReference type="EMBL" id="KAG6651363.1"/>
    </source>
</evidence>
<feature type="compositionally biased region" description="Basic and acidic residues" evidence="1">
    <location>
        <begin position="119"/>
        <end position="130"/>
    </location>
</feature>
<name>A0A8T1QAI8_CARIL</name>
<gene>
    <name evidence="4" type="ORF">CIPAW_06G105600</name>
    <name evidence="5" type="ORF">I3842_06G105700</name>
</gene>
<feature type="compositionally biased region" description="Basic and acidic residues" evidence="1">
    <location>
        <begin position="179"/>
        <end position="193"/>
    </location>
</feature>
<reference evidence="5" key="2">
    <citation type="submission" date="2021-01" db="EMBL/GenBank/DDBJ databases">
        <authorList>
            <person name="Lovell J.T."/>
            <person name="Bentley N."/>
            <person name="Bhattarai G."/>
            <person name="Jenkins J.W."/>
            <person name="Sreedasyam A."/>
            <person name="Alarcon Y."/>
            <person name="Bock C."/>
            <person name="Boston L."/>
            <person name="Carlson J."/>
            <person name="Cervantes K."/>
            <person name="Clermont K."/>
            <person name="Krom N."/>
            <person name="Kubenka K."/>
            <person name="Mamidi S."/>
            <person name="Mattison C."/>
            <person name="Monteros M."/>
            <person name="Pisani C."/>
            <person name="Plott C."/>
            <person name="Rajasekar S."/>
            <person name="Rhein H.S."/>
            <person name="Rohla C."/>
            <person name="Song M."/>
            <person name="Hilaire R.S."/>
            <person name="Shu S."/>
            <person name="Wells L."/>
            <person name="Wang X."/>
            <person name="Webber J."/>
            <person name="Heerema R.J."/>
            <person name="Klein P."/>
            <person name="Conner P."/>
            <person name="Grauke L."/>
            <person name="Grimwood J."/>
            <person name="Schmutz J."/>
            <person name="Randall J.J."/>
        </authorList>
    </citation>
    <scope>NUCLEOTIDE SEQUENCE</scope>
    <source>
        <tissue evidence="5">Leaf</tissue>
    </source>
</reference>
<dbReference type="InterPro" id="IPR025520">
    <property type="entry name" value="DUF4408"/>
</dbReference>
<sequence length="235" mass="27065">MDSTKGEKLRAMNNYEKSQFLYSFILHALIVLTCSLLFPYCYWFPSLCCAMKHFLFTTLPNISAFFVKPKCLFIVVNVIVVFLVGESKLFDANSSPASDLYDEYVERSHSLRGQYSTSPERKVESSSETHDGYIKHSLSTHDQDYYSNLPEEKEERKLEMILIENSMNMIEGKVVIKDQEEGEDQKDQVKAEVEGDDEEEMGLPAEELNKRADEFIARFNKQMRLEANSMVCAKA</sequence>
<dbReference type="EMBL" id="CM031814">
    <property type="protein sequence ID" value="KAG6651363.1"/>
    <property type="molecule type" value="Genomic_DNA"/>
</dbReference>
<evidence type="ECO:0000259" key="3">
    <source>
        <dbReference type="Pfam" id="PF14364"/>
    </source>
</evidence>
<dbReference type="InterPro" id="IPR008480">
    <property type="entry name" value="DUF761_pln"/>
</dbReference>
<protein>
    <recommendedName>
        <fullName evidence="3">DUF4408 domain-containing protein</fullName>
    </recommendedName>
</protein>
<keyword evidence="6" id="KW-1185">Reference proteome</keyword>
<proteinExistence type="predicted"/>
<evidence type="ECO:0000313" key="5">
    <source>
        <dbReference type="EMBL" id="KAG6708914.1"/>
    </source>
</evidence>
<dbReference type="Pfam" id="PF14364">
    <property type="entry name" value="DUF4408"/>
    <property type="match status" value="1"/>
</dbReference>
<evidence type="ECO:0000313" key="6">
    <source>
        <dbReference type="Proteomes" id="UP000811609"/>
    </source>
</evidence>
<feature type="region of interest" description="Disordered" evidence="1">
    <location>
        <begin position="111"/>
        <end position="130"/>
    </location>
</feature>
<keyword evidence="2" id="KW-0472">Membrane</keyword>
<dbReference type="Proteomes" id="UP000811246">
    <property type="component" value="Chromosome 6"/>
</dbReference>
<reference evidence="4" key="1">
    <citation type="submission" date="2020-12" db="EMBL/GenBank/DDBJ databases">
        <title>WGS assembly of Carya illinoinensis cv. Pawnee.</title>
        <authorList>
            <person name="Platts A."/>
            <person name="Shu S."/>
            <person name="Wright S."/>
            <person name="Barry K."/>
            <person name="Edger P."/>
            <person name="Pires J.C."/>
            <person name="Schmutz J."/>
        </authorList>
    </citation>
    <scope>NUCLEOTIDE SEQUENCE</scope>
    <source>
        <tissue evidence="4">Leaf</tissue>
    </source>
</reference>
<dbReference type="Proteomes" id="UP000811609">
    <property type="component" value="Chromosome 6"/>
</dbReference>
<dbReference type="EMBL" id="CM031830">
    <property type="protein sequence ID" value="KAG6708914.1"/>
    <property type="molecule type" value="Genomic_DNA"/>
</dbReference>
<feature type="domain" description="DUF4408" evidence="3">
    <location>
        <begin position="66"/>
        <end position="89"/>
    </location>
</feature>
<dbReference type="AlphaFoldDB" id="A0A8T1QAI8"/>
<feature type="transmembrane region" description="Helical" evidence="2">
    <location>
        <begin position="20"/>
        <end position="45"/>
    </location>
</feature>
<feature type="transmembrane region" description="Helical" evidence="2">
    <location>
        <begin position="65"/>
        <end position="85"/>
    </location>
</feature>
<feature type="region of interest" description="Disordered" evidence="1">
    <location>
        <begin position="179"/>
        <end position="206"/>
    </location>
</feature>
<accession>A0A8T1QAI8</accession>
<comment type="caution">
    <text evidence="4">The sequence shown here is derived from an EMBL/GenBank/DDBJ whole genome shotgun (WGS) entry which is preliminary data.</text>
</comment>
<evidence type="ECO:0000256" key="2">
    <source>
        <dbReference type="SAM" id="Phobius"/>
    </source>
</evidence>
<dbReference type="PANTHER" id="PTHR35762">
    <property type="entry name" value="TRANSMEMBRANE PROTEIN"/>
    <property type="match status" value="1"/>
</dbReference>
<keyword evidence="2" id="KW-1133">Transmembrane helix</keyword>
<organism evidence="4 6">
    <name type="scientific">Carya illinoinensis</name>
    <name type="common">Pecan</name>
    <dbReference type="NCBI Taxonomy" id="32201"/>
    <lineage>
        <taxon>Eukaryota</taxon>
        <taxon>Viridiplantae</taxon>
        <taxon>Streptophyta</taxon>
        <taxon>Embryophyta</taxon>
        <taxon>Tracheophyta</taxon>
        <taxon>Spermatophyta</taxon>
        <taxon>Magnoliopsida</taxon>
        <taxon>eudicotyledons</taxon>
        <taxon>Gunneridae</taxon>
        <taxon>Pentapetalae</taxon>
        <taxon>rosids</taxon>
        <taxon>fabids</taxon>
        <taxon>Fagales</taxon>
        <taxon>Juglandaceae</taxon>
        <taxon>Carya</taxon>
    </lineage>
</organism>